<dbReference type="InterPro" id="IPR036237">
    <property type="entry name" value="Xyl_isomerase-like_sf"/>
</dbReference>
<organism evidence="2 3">
    <name type="scientific">Helicocarpus griseus UAMH5409</name>
    <dbReference type="NCBI Taxonomy" id="1447875"/>
    <lineage>
        <taxon>Eukaryota</taxon>
        <taxon>Fungi</taxon>
        <taxon>Dikarya</taxon>
        <taxon>Ascomycota</taxon>
        <taxon>Pezizomycotina</taxon>
        <taxon>Eurotiomycetes</taxon>
        <taxon>Eurotiomycetidae</taxon>
        <taxon>Onygenales</taxon>
        <taxon>Ajellomycetaceae</taxon>
        <taxon>Helicocarpus</taxon>
    </lineage>
</organism>
<dbReference type="PANTHER" id="PTHR12110:SF21">
    <property type="entry name" value="XYLOSE ISOMERASE-LIKE TIM BARREL DOMAIN-CONTAINING PROTEIN"/>
    <property type="match status" value="1"/>
</dbReference>
<dbReference type="Pfam" id="PF01261">
    <property type="entry name" value="AP_endonuc_2"/>
    <property type="match status" value="1"/>
</dbReference>
<proteinExistence type="predicted"/>
<dbReference type="InterPro" id="IPR050312">
    <property type="entry name" value="IolE/XylAMocC-like"/>
</dbReference>
<dbReference type="EMBL" id="PDNB01000220">
    <property type="protein sequence ID" value="PGG98645.1"/>
    <property type="molecule type" value="Genomic_DNA"/>
</dbReference>
<protein>
    <recommendedName>
        <fullName evidence="1">Xylose isomerase-like TIM barrel domain-containing protein</fullName>
    </recommendedName>
</protein>
<accession>A0A2B7WPE5</accession>
<evidence type="ECO:0000313" key="2">
    <source>
        <dbReference type="EMBL" id="PGG98645.1"/>
    </source>
</evidence>
<dbReference type="PANTHER" id="PTHR12110">
    <property type="entry name" value="HYDROXYPYRUVATE ISOMERASE"/>
    <property type="match status" value="1"/>
</dbReference>
<gene>
    <name evidence="2" type="ORF">AJ79_08800</name>
</gene>
<dbReference type="OrthoDB" id="5360893at2759"/>
<keyword evidence="3" id="KW-1185">Reference proteome</keyword>
<dbReference type="InterPro" id="IPR013022">
    <property type="entry name" value="Xyl_isomerase-like_TIM-brl"/>
</dbReference>
<dbReference type="STRING" id="1447875.A0A2B7WPE5"/>
<evidence type="ECO:0000313" key="3">
    <source>
        <dbReference type="Proteomes" id="UP000223968"/>
    </source>
</evidence>
<dbReference type="Proteomes" id="UP000223968">
    <property type="component" value="Unassembled WGS sequence"/>
</dbReference>
<evidence type="ECO:0000259" key="1">
    <source>
        <dbReference type="Pfam" id="PF01261"/>
    </source>
</evidence>
<dbReference type="AlphaFoldDB" id="A0A2B7WPE5"/>
<reference evidence="2 3" key="1">
    <citation type="submission" date="2017-10" db="EMBL/GenBank/DDBJ databases">
        <title>Comparative genomics in systemic dimorphic fungi from Ajellomycetaceae.</title>
        <authorList>
            <person name="Munoz J.F."/>
            <person name="Mcewen J.G."/>
            <person name="Clay O.K."/>
            <person name="Cuomo C.A."/>
        </authorList>
    </citation>
    <scope>NUCLEOTIDE SEQUENCE [LARGE SCALE GENOMIC DNA]</scope>
    <source>
        <strain evidence="2 3">UAMH5409</strain>
    </source>
</reference>
<feature type="domain" description="Xylose isomerase-like TIM barrel" evidence="1">
    <location>
        <begin position="24"/>
        <end position="322"/>
    </location>
</feature>
<dbReference type="SUPFAM" id="SSF51658">
    <property type="entry name" value="Xylose isomerase-like"/>
    <property type="match status" value="1"/>
</dbReference>
<dbReference type="Gene3D" id="3.20.20.150">
    <property type="entry name" value="Divalent-metal-dependent TIM barrel enzymes"/>
    <property type="match status" value="1"/>
</dbReference>
<comment type="caution">
    <text evidence="2">The sequence shown here is derived from an EMBL/GenBank/DDBJ whole genome shotgun (WGS) entry which is preliminary data.</text>
</comment>
<name>A0A2B7WPE5_9EURO</name>
<sequence>MLNRPAIASMSIGRPGIHSLPEKLRQAANYGFQGIELFYEDLEYLAHTHHDGSIIAAARHTRQICDSLSLEIVNLQPFSFYEGLLDRAEHDRMVTDKLSLWFSLVRILGTDLIQIPSNFLPPDPVSGAPRTTGELDVIVSDLRKVADLGLKQSPPVRFAYESLCWGTHVSTWEECWAIVQLVNRSNFGICLDTFNIAGRIYADPESPTGKTPNAEAALEVSISRLIRTIDPAKVFFVQVVDAERLPIPLVKGHPFYHEQQPARMSWSRNARLFAFEEDRGGYLPIIDVARAFVATGFQGWWSLELFSRTLADPDPRTPQRHAKRGIESYLKLENALQLSDHLSSVRQHRL</sequence>